<dbReference type="Pfam" id="PF03793">
    <property type="entry name" value="PASTA"/>
    <property type="match status" value="3"/>
</dbReference>
<evidence type="ECO:0000313" key="3">
    <source>
        <dbReference type="EMBL" id="MBC8199184.1"/>
    </source>
</evidence>
<keyword evidence="1" id="KW-1133">Transmembrane helix</keyword>
<name>A0A8J6T7L1_9BACT</name>
<feature type="domain" description="PASTA" evidence="2">
    <location>
        <begin position="101"/>
        <end position="168"/>
    </location>
</feature>
<keyword evidence="1" id="KW-0472">Membrane</keyword>
<dbReference type="CDD" id="cd06577">
    <property type="entry name" value="PASTA_pknB"/>
    <property type="match status" value="3"/>
</dbReference>
<dbReference type="Gene3D" id="3.30.10.20">
    <property type="match status" value="3"/>
</dbReference>
<dbReference type="PROSITE" id="PS51178">
    <property type="entry name" value="PASTA"/>
    <property type="match status" value="3"/>
</dbReference>
<keyword evidence="1" id="KW-0812">Transmembrane</keyword>
<dbReference type="Proteomes" id="UP000603545">
    <property type="component" value="Unassembled WGS sequence"/>
</dbReference>
<accession>A0A8J6T7L1</accession>
<evidence type="ECO:0000313" key="4">
    <source>
        <dbReference type="Proteomes" id="UP000603545"/>
    </source>
</evidence>
<reference evidence="3 4" key="1">
    <citation type="submission" date="2020-08" db="EMBL/GenBank/DDBJ databases">
        <title>Bridging the membrane lipid divide: bacteria of the FCB group superphylum have the potential to synthesize archaeal ether lipids.</title>
        <authorList>
            <person name="Villanueva L."/>
            <person name="Von Meijenfeldt F.A.B."/>
            <person name="Westbye A.B."/>
            <person name="Yadav S."/>
            <person name="Hopmans E.C."/>
            <person name="Dutilh B.E."/>
            <person name="Sinninghe Damste J.S."/>
        </authorList>
    </citation>
    <scope>NUCLEOTIDE SEQUENCE [LARGE SCALE GENOMIC DNA]</scope>
    <source>
        <strain evidence="3">NIOZ-UU82</strain>
    </source>
</reference>
<dbReference type="EMBL" id="JACNLL010000038">
    <property type="protein sequence ID" value="MBC8199184.1"/>
    <property type="molecule type" value="Genomic_DNA"/>
</dbReference>
<feature type="transmembrane region" description="Helical" evidence="1">
    <location>
        <begin position="12"/>
        <end position="31"/>
    </location>
</feature>
<feature type="domain" description="PASTA" evidence="2">
    <location>
        <begin position="33"/>
        <end position="100"/>
    </location>
</feature>
<evidence type="ECO:0000256" key="1">
    <source>
        <dbReference type="SAM" id="Phobius"/>
    </source>
</evidence>
<dbReference type="SMART" id="SM00740">
    <property type="entry name" value="PASTA"/>
    <property type="match status" value="3"/>
</dbReference>
<dbReference type="InterPro" id="IPR005543">
    <property type="entry name" value="PASTA_dom"/>
</dbReference>
<dbReference type="AlphaFoldDB" id="A0A8J6T7L1"/>
<comment type="caution">
    <text evidence="3">The sequence shown here is derived from an EMBL/GenBank/DDBJ whole genome shotgun (WGS) entry which is preliminary data.</text>
</comment>
<sequence length="323" mass="36375">MITRIAKISTFIIVLILIVGVSAYFTLTLIIKSEDTVVVPDLVGKKVLYVLKILTDFKLNAKIKGSEYSSDIPADHVIFQEPEPGSEIKIGRDVRIIISKGAETILMPNLQGLSIRQARIILEENGLHPGKLSTIYSKNIKKEEVITQSVSHGSIITRGAHVDLLVSRGMRPKAYKMLDLKGLSLEDAIFLIEKNNLLLGEIKFYPHEDKPKNVIVSQEPLYGHQVIEGTFVNIIINRKHGRIKEQYLHAAKGASIFRYKLGDGFLKRHILVRLNSSGLLIDLFDNFAKPGEEILLIVPKNHDSTIFLYENDKLIKTQVFDSW</sequence>
<gene>
    <name evidence="3" type="ORF">H8E80_03940</name>
</gene>
<feature type="domain" description="PASTA" evidence="2">
    <location>
        <begin position="171"/>
        <end position="238"/>
    </location>
</feature>
<organism evidence="3 4">
    <name type="scientific">Candidatus Desulfaltia bathyphila</name>
    <dbReference type="NCBI Taxonomy" id="2841697"/>
    <lineage>
        <taxon>Bacteria</taxon>
        <taxon>Pseudomonadati</taxon>
        <taxon>Thermodesulfobacteriota</taxon>
        <taxon>Desulfobacteria</taxon>
        <taxon>Desulfobacterales</taxon>
        <taxon>Desulfobacterales incertae sedis</taxon>
        <taxon>Candidatus Desulfaltia</taxon>
    </lineage>
</organism>
<evidence type="ECO:0000259" key="2">
    <source>
        <dbReference type="PROSITE" id="PS51178"/>
    </source>
</evidence>
<proteinExistence type="predicted"/>
<protein>
    <submittedName>
        <fullName evidence="3">PASTA domain-containing protein</fullName>
    </submittedName>
</protein>